<feature type="domain" description="CBS" evidence="7">
    <location>
        <begin position="293"/>
        <end position="354"/>
    </location>
</feature>
<dbReference type="SUPFAM" id="SSF54631">
    <property type="entry name" value="CBS-domain pair"/>
    <property type="match status" value="2"/>
</dbReference>
<comment type="caution">
    <text evidence="8">The sequence shown here is derived from an EMBL/GenBank/DDBJ whole genome shotgun (WGS) entry which is preliminary data.</text>
</comment>
<feature type="domain" description="CBS" evidence="7">
    <location>
        <begin position="368"/>
        <end position="428"/>
    </location>
</feature>
<dbReference type="AlphaFoldDB" id="A0A9P1MYN9"/>
<evidence type="ECO:0000256" key="5">
    <source>
        <dbReference type="PROSITE-ProRule" id="PRU00703"/>
    </source>
</evidence>
<keyword evidence="2" id="KW-0677">Repeat</keyword>
<dbReference type="PROSITE" id="PS51371">
    <property type="entry name" value="CBS"/>
    <property type="match status" value="3"/>
</dbReference>
<feature type="domain" description="CBS" evidence="7">
    <location>
        <begin position="222"/>
        <end position="280"/>
    </location>
</feature>
<dbReference type="Pfam" id="PF00571">
    <property type="entry name" value="CBS"/>
    <property type="match status" value="2"/>
</dbReference>
<evidence type="ECO:0000259" key="7">
    <source>
        <dbReference type="PROSITE" id="PS51371"/>
    </source>
</evidence>
<dbReference type="SMART" id="SM00116">
    <property type="entry name" value="CBS"/>
    <property type="match status" value="4"/>
</dbReference>
<feature type="compositionally biased region" description="Polar residues" evidence="6">
    <location>
        <begin position="433"/>
        <end position="447"/>
    </location>
</feature>
<evidence type="ECO:0000313" key="9">
    <source>
        <dbReference type="Proteomes" id="UP001152747"/>
    </source>
</evidence>
<dbReference type="Gene3D" id="3.10.580.10">
    <property type="entry name" value="CBS-domain"/>
    <property type="match status" value="2"/>
</dbReference>
<dbReference type="CDD" id="cd02205">
    <property type="entry name" value="CBS_pair_SF"/>
    <property type="match status" value="2"/>
</dbReference>
<dbReference type="EMBL" id="CANHGI010000002">
    <property type="protein sequence ID" value="CAI5440996.1"/>
    <property type="molecule type" value="Genomic_DNA"/>
</dbReference>
<gene>
    <name evidence="8" type="ORF">CAMP_LOCUS3633</name>
</gene>
<proteinExistence type="inferred from homology"/>
<protein>
    <recommendedName>
        <fullName evidence="7">CBS domain-containing protein</fullName>
    </recommendedName>
</protein>
<comment type="similarity">
    <text evidence="1">Belongs to the 5'-AMP-activated protein kinase gamma subunit family.</text>
</comment>
<dbReference type="PANTHER" id="PTHR13780">
    <property type="entry name" value="AMP-ACTIVATED PROTEIN KINASE, GAMMA REGULATORY SUBUNIT"/>
    <property type="match status" value="1"/>
</dbReference>
<evidence type="ECO:0000256" key="3">
    <source>
        <dbReference type="ARBA" id="ARBA00023122"/>
    </source>
</evidence>
<organism evidence="8 9">
    <name type="scientific">Caenorhabditis angaria</name>
    <dbReference type="NCBI Taxonomy" id="860376"/>
    <lineage>
        <taxon>Eukaryota</taxon>
        <taxon>Metazoa</taxon>
        <taxon>Ecdysozoa</taxon>
        <taxon>Nematoda</taxon>
        <taxon>Chromadorea</taxon>
        <taxon>Rhabditida</taxon>
        <taxon>Rhabditina</taxon>
        <taxon>Rhabditomorpha</taxon>
        <taxon>Rhabditoidea</taxon>
        <taxon>Rhabditidae</taxon>
        <taxon>Peloderinae</taxon>
        <taxon>Caenorhabditis</taxon>
    </lineage>
</organism>
<feature type="compositionally biased region" description="Polar residues" evidence="6">
    <location>
        <begin position="35"/>
        <end position="44"/>
    </location>
</feature>
<keyword evidence="3 5" id="KW-0129">CBS domain</keyword>
<feature type="region of interest" description="Disordered" evidence="6">
    <location>
        <begin position="1"/>
        <end position="50"/>
    </location>
</feature>
<dbReference type="PANTHER" id="PTHR13780:SF36">
    <property type="entry name" value="CBS DOMAIN-CONTAINING PROTEIN"/>
    <property type="match status" value="1"/>
</dbReference>
<dbReference type="OrthoDB" id="418595at2759"/>
<comment type="subunit">
    <text evidence="4">AMPK is a heterotrimer of an alpha catalytic subunit (PRKAA1 or PRKAA2), a beta (PRKAB1 or PRKAB2) and a gamma non-catalytic subunits (PRKAG1, PRKAG2 or PRKAG3). Interacts with FNIP1 and FNIP2.</text>
</comment>
<dbReference type="InterPro" id="IPR000644">
    <property type="entry name" value="CBS_dom"/>
</dbReference>
<accession>A0A9P1MYN9</accession>
<evidence type="ECO:0000256" key="4">
    <source>
        <dbReference type="ARBA" id="ARBA00025878"/>
    </source>
</evidence>
<sequence>MNRMTMIEKGCEKSANSTNNDAKNCYEETPPNRPRVTTTSSPQRRPSLLGGLKNMWHSRSMGEKMFRRNHGDLAGGRKVQIADCEVDDVYDLRHKNDNSFYDDDTAFRRPRSNSSDFLILRKTSRPLSVNVVGLIDQQTDPYRQYMKVVDVYELCPQNSKIHVIDKKLSTQKAFSIVKKQKVGSLLVWDSSSEELLSIVTLTDFFNCLQNSEKDGRFLVENILSGNQLVTVDISTKILDACHELLTNKLHRIAVRDELGNIVFMFTIRRVLAAIHKQNRSLHFAQWLSRPIGMSNIGTWSDIKSIGENMPIWRAVEEMIGCRFSTMPIVDDQKNMIGVLTKRDICNALPDDNKSPKKWMKDTKISAILAKQENPPQISSKDTIGSVLDQLLSSTCHTVFVIHNQKPIGAVSLSDFLEFLMSNPISAAELPMTPGSSDSSSENIRGAK</sequence>
<dbReference type="InterPro" id="IPR050511">
    <property type="entry name" value="AMPK_gamma/SDS23_families"/>
</dbReference>
<reference evidence="8" key="1">
    <citation type="submission" date="2022-11" db="EMBL/GenBank/DDBJ databases">
        <authorList>
            <person name="Kikuchi T."/>
        </authorList>
    </citation>
    <scope>NUCLEOTIDE SEQUENCE</scope>
    <source>
        <strain evidence="8">PS1010</strain>
    </source>
</reference>
<evidence type="ECO:0000256" key="6">
    <source>
        <dbReference type="SAM" id="MobiDB-lite"/>
    </source>
</evidence>
<dbReference type="InterPro" id="IPR046342">
    <property type="entry name" value="CBS_dom_sf"/>
</dbReference>
<name>A0A9P1MYN9_9PELO</name>
<evidence type="ECO:0000313" key="8">
    <source>
        <dbReference type="EMBL" id="CAI5440996.1"/>
    </source>
</evidence>
<dbReference type="Proteomes" id="UP001152747">
    <property type="component" value="Unassembled WGS sequence"/>
</dbReference>
<evidence type="ECO:0000256" key="2">
    <source>
        <dbReference type="ARBA" id="ARBA00022737"/>
    </source>
</evidence>
<feature type="region of interest" description="Disordered" evidence="6">
    <location>
        <begin position="427"/>
        <end position="447"/>
    </location>
</feature>
<keyword evidence="9" id="KW-1185">Reference proteome</keyword>
<evidence type="ECO:0000256" key="1">
    <source>
        <dbReference type="ARBA" id="ARBA00006750"/>
    </source>
</evidence>